<evidence type="ECO:0000313" key="3">
    <source>
        <dbReference type="Proteomes" id="UP000315400"/>
    </source>
</evidence>
<organism evidence="2 3">
    <name type="scientific">Spiribacter salinus</name>
    <dbReference type="NCBI Taxonomy" id="1335746"/>
    <lineage>
        <taxon>Bacteria</taxon>
        <taxon>Pseudomonadati</taxon>
        <taxon>Pseudomonadota</taxon>
        <taxon>Gammaproteobacteria</taxon>
        <taxon>Chromatiales</taxon>
        <taxon>Ectothiorhodospiraceae</taxon>
        <taxon>Spiribacter</taxon>
    </lineage>
</organism>
<dbReference type="EMBL" id="VIFK01000483">
    <property type="protein sequence ID" value="TQE93246.1"/>
    <property type="molecule type" value="Genomic_DNA"/>
</dbReference>
<feature type="transmembrane region" description="Helical" evidence="1">
    <location>
        <begin position="12"/>
        <end position="34"/>
    </location>
</feature>
<proteinExistence type="predicted"/>
<dbReference type="Proteomes" id="UP000315400">
    <property type="component" value="Unassembled WGS sequence"/>
</dbReference>
<name>A0A540V8Y6_9GAMM</name>
<accession>A0A540V8Y6</accession>
<keyword evidence="1" id="KW-0812">Transmembrane</keyword>
<gene>
    <name evidence="2" type="ORF">FKY71_18310</name>
</gene>
<keyword evidence="1" id="KW-1133">Transmembrane helix</keyword>
<protein>
    <submittedName>
        <fullName evidence="2">Uncharacterized protein</fullName>
    </submittedName>
</protein>
<reference evidence="2 3" key="1">
    <citation type="submission" date="2019-06" db="EMBL/GenBank/DDBJ databases">
        <title>Metagenome assembled Genome of Spiribacter salinus SL48-SHIP from the microbial mat of Salt Lake 48 (Novosibirsk region, Russia).</title>
        <authorList>
            <person name="Shipova A."/>
            <person name="Rozanov A.S."/>
            <person name="Bryanskaya A.V."/>
            <person name="Peltek S.E."/>
        </authorList>
    </citation>
    <scope>NUCLEOTIDE SEQUENCE [LARGE SCALE GENOMIC DNA]</scope>
    <source>
        <strain evidence="2">SL48-SHIP-2</strain>
    </source>
</reference>
<dbReference type="AlphaFoldDB" id="A0A540V8Y6"/>
<sequence length="68" mass="7542">MSLKNFCENHKGVRRSIVVVMSLWISAAVGVGLYRLTELTAESNTFLLAVLGLLSVPIGFYFHTRGKE</sequence>
<comment type="caution">
    <text evidence="2">The sequence shown here is derived from an EMBL/GenBank/DDBJ whole genome shotgun (WGS) entry which is preliminary data.</text>
</comment>
<feature type="transmembrane region" description="Helical" evidence="1">
    <location>
        <begin position="46"/>
        <end position="64"/>
    </location>
</feature>
<evidence type="ECO:0000313" key="2">
    <source>
        <dbReference type="EMBL" id="TQE93246.1"/>
    </source>
</evidence>
<keyword evidence="1" id="KW-0472">Membrane</keyword>
<evidence type="ECO:0000256" key="1">
    <source>
        <dbReference type="SAM" id="Phobius"/>
    </source>
</evidence>